<dbReference type="NCBIfam" id="NF010933">
    <property type="entry name" value="PRK14353.1"/>
    <property type="match status" value="1"/>
</dbReference>
<feature type="active site" description="Proton acceptor" evidence="18">
    <location>
        <position position="351"/>
    </location>
</feature>
<feature type="region of interest" description="Linker" evidence="18">
    <location>
        <begin position="235"/>
        <end position="255"/>
    </location>
</feature>
<keyword evidence="10 18" id="KW-0133">Cell shape</keyword>
<evidence type="ECO:0000256" key="17">
    <source>
        <dbReference type="ARBA" id="ARBA00049628"/>
    </source>
</evidence>
<dbReference type="HAMAP" id="MF_01631">
    <property type="entry name" value="GlmU"/>
    <property type="match status" value="1"/>
</dbReference>
<comment type="catalytic activity">
    <reaction evidence="15 18">
        <text>alpha-D-glucosamine 1-phosphate + acetyl-CoA = N-acetyl-alpha-D-glucosamine 1-phosphate + CoA + H(+)</text>
        <dbReference type="Rhea" id="RHEA:13725"/>
        <dbReference type="ChEBI" id="CHEBI:15378"/>
        <dbReference type="ChEBI" id="CHEBI:57287"/>
        <dbReference type="ChEBI" id="CHEBI:57288"/>
        <dbReference type="ChEBI" id="CHEBI:57776"/>
        <dbReference type="ChEBI" id="CHEBI:58516"/>
        <dbReference type="EC" id="2.3.1.157"/>
    </reaction>
</comment>
<feature type="binding site" evidence="18">
    <location>
        <position position="354"/>
    </location>
    <ligand>
        <name>UDP-N-acetyl-alpha-D-glucosamine</name>
        <dbReference type="ChEBI" id="CHEBI:57705"/>
    </ligand>
</feature>
<evidence type="ECO:0000259" key="19">
    <source>
        <dbReference type="Pfam" id="PF12804"/>
    </source>
</evidence>
<evidence type="ECO:0000256" key="14">
    <source>
        <dbReference type="ARBA" id="ARBA00023316"/>
    </source>
</evidence>
<feature type="binding site" evidence="18">
    <location>
        <position position="339"/>
    </location>
    <ligand>
        <name>UDP-N-acetyl-alpha-D-glucosamine</name>
        <dbReference type="ChEBI" id="CHEBI:57705"/>
    </ligand>
</feature>
<dbReference type="Pfam" id="PF00132">
    <property type="entry name" value="Hexapep"/>
    <property type="match status" value="2"/>
</dbReference>
<feature type="region of interest" description="Pyrophosphorylase" evidence="18">
    <location>
        <begin position="1"/>
        <end position="234"/>
    </location>
</feature>
<comment type="similarity">
    <text evidence="2 18">In the C-terminal section; belongs to the transferase hexapeptide repeat family.</text>
</comment>
<keyword evidence="9 18" id="KW-0460">Magnesium</keyword>
<comment type="catalytic activity">
    <reaction evidence="16 18">
        <text>N-acetyl-alpha-D-glucosamine 1-phosphate + UTP + H(+) = UDP-N-acetyl-alpha-D-glucosamine + diphosphate</text>
        <dbReference type="Rhea" id="RHEA:13509"/>
        <dbReference type="ChEBI" id="CHEBI:15378"/>
        <dbReference type="ChEBI" id="CHEBI:33019"/>
        <dbReference type="ChEBI" id="CHEBI:46398"/>
        <dbReference type="ChEBI" id="CHEBI:57705"/>
        <dbReference type="ChEBI" id="CHEBI:57776"/>
        <dbReference type="EC" id="2.7.7.23"/>
    </reaction>
</comment>
<protein>
    <recommendedName>
        <fullName evidence="18">Bifunctional protein GlmU</fullName>
    </recommendedName>
    <domain>
        <recommendedName>
            <fullName evidence="18">UDP-N-acetylglucosamine pyrophosphorylase</fullName>
            <ecNumber evidence="18">2.7.7.23</ecNumber>
        </recommendedName>
        <alternativeName>
            <fullName evidence="18">N-acetylglucosamine-1-phosphate uridyltransferase</fullName>
        </alternativeName>
    </domain>
    <domain>
        <recommendedName>
            <fullName evidence="18">Glucosamine-1-phosphate N-acetyltransferase</fullName>
            <ecNumber evidence="18">2.3.1.157</ecNumber>
        </recommendedName>
    </domain>
</protein>
<dbReference type="InterPro" id="IPR025877">
    <property type="entry name" value="MobA-like_NTP_Trfase"/>
</dbReference>
<evidence type="ECO:0000256" key="16">
    <source>
        <dbReference type="ARBA" id="ARBA00048493"/>
    </source>
</evidence>
<evidence type="ECO:0000313" key="20">
    <source>
        <dbReference type="EMBL" id="MFD0987407.1"/>
    </source>
</evidence>
<evidence type="ECO:0000256" key="7">
    <source>
        <dbReference type="ARBA" id="ARBA00022723"/>
    </source>
</evidence>
<dbReference type="Proteomes" id="UP001597102">
    <property type="component" value="Unassembled WGS sequence"/>
</dbReference>
<feature type="binding site" evidence="18">
    <location>
        <position position="232"/>
    </location>
    <ligand>
        <name>UDP-N-acetyl-alpha-D-glucosamine</name>
        <dbReference type="ChEBI" id="CHEBI:57705"/>
    </ligand>
</feature>
<dbReference type="GO" id="GO:0003977">
    <property type="term" value="F:UDP-N-acetylglucosamine diphosphorylase activity"/>
    <property type="evidence" value="ECO:0007669"/>
    <property type="project" value="UniProtKB-EC"/>
</dbReference>
<evidence type="ECO:0000256" key="1">
    <source>
        <dbReference type="ARBA" id="ARBA00004496"/>
    </source>
</evidence>
<dbReference type="Pfam" id="PF12804">
    <property type="entry name" value="NTP_transf_3"/>
    <property type="match status" value="1"/>
</dbReference>
<feature type="binding site" evidence="18">
    <location>
        <position position="428"/>
    </location>
    <ligand>
        <name>acetyl-CoA</name>
        <dbReference type="ChEBI" id="CHEBI:57288"/>
    </ligand>
</feature>
<feature type="binding site" evidence="18">
    <location>
        <begin position="83"/>
        <end position="84"/>
    </location>
    <ligand>
        <name>UDP-N-acetyl-alpha-D-glucosamine</name>
        <dbReference type="ChEBI" id="CHEBI:57705"/>
    </ligand>
</feature>
<dbReference type="Gene3D" id="3.90.550.10">
    <property type="entry name" value="Spore Coat Polysaccharide Biosynthesis Protein SpsA, Chain A"/>
    <property type="match status" value="1"/>
</dbReference>
<comment type="subunit">
    <text evidence="18">Homotrimer.</text>
</comment>
<evidence type="ECO:0000256" key="5">
    <source>
        <dbReference type="ARBA" id="ARBA00022679"/>
    </source>
</evidence>
<dbReference type="PANTHER" id="PTHR43584:SF3">
    <property type="entry name" value="BIFUNCTIONAL PROTEIN GLMU"/>
    <property type="match status" value="1"/>
</dbReference>
<keyword evidence="8 18" id="KW-0677">Repeat</keyword>
<dbReference type="InterPro" id="IPR038009">
    <property type="entry name" value="GlmU_C_LbH"/>
</dbReference>
<dbReference type="PROSITE" id="PS00101">
    <property type="entry name" value="HEXAPEP_TRANSFERASES"/>
    <property type="match status" value="1"/>
</dbReference>
<keyword evidence="14 18" id="KW-0961">Cell wall biogenesis/degradation</keyword>
<name>A0ABW3JDB4_9HYPH</name>
<evidence type="ECO:0000256" key="9">
    <source>
        <dbReference type="ARBA" id="ARBA00022842"/>
    </source>
</evidence>
<dbReference type="NCBIfam" id="TIGR01173">
    <property type="entry name" value="glmU"/>
    <property type="match status" value="1"/>
</dbReference>
<keyword evidence="4 18" id="KW-0963">Cytoplasm</keyword>
<feature type="domain" description="MobA-like NTP transferase" evidence="19">
    <location>
        <begin position="8"/>
        <end position="162"/>
    </location>
</feature>
<dbReference type="InterPro" id="IPR001451">
    <property type="entry name" value="Hexapep"/>
</dbReference>
<sequence>MSKPETTAVILAAGKGTRMKSAHPKVLHGIANAPMLAHVFAVVKVAGIGRQALVVGPDMEQVEEAGKSFADGLDVFVQQEQRGTADAVLAAKDALQKADGPVLVLYGDTPLLEPETLTKVQDGLRGGADLVVVGFEAPDPTGYGRLLVDDAGTLTGIREEKDASEDEKRITLCNSGIVGFASGALLSSLLDRIGNDNAKGEYYLTDAVGLAAADGLSLEIVTADPETLLGVNSRAELAIAESVMQQRLRARALANGVTMTAPETVFLSADTEIASDVIIEPNVFFGPGVTVGEGAHIKSFCHFEQAIIGKNATIGPFARLRPGAELAEGAHIGNFVEIKKATVGEGAKVNHLTYIGDAGIGAGANIGAGTITCNYDGFDKHRTEVGEGAFIGSNTSLVAPVKIGDGAYIGSGSVIVHDVSPGALSLSRSPQEEKADWATRYKARRMKAKQRG</sequence>
<feature type="binding site" evidence="18">
    <location>
        <begin position="106"/>
        <end position="108"/>
    </location>
    <ligand>
        <name>UDP-N-acetyl-alpha-D-glucosamine</name>
        <dbReference type="ChEBI" id="CHEBI:57705"/>
    </ligand>
</feature>
<evidence type="ECO:0000256" key="3">
    <source>
        <dbReference type="ARBA" id="ARBA00007947"/>
    </source>
</evidence>
<feature type="binding site" evidence="18">
    <location>
        <position position="365"/>
    </location>
    <ligand>
        <name>UDP-N-acetyl-alpha-D-glucosamine</name>
        <dbReference type="ChEBI" id="CHEBI:57705"/>
    </ligand>
</feature>
<feature type="binding site" evidence="18">
    <location>
        <begin position="11"/>
        <end position="14"/>
    </location>
    <ligand>
        <name>UDP-N-acetyl-alpha-D-glucosamine</name>
        <dbReference type="ChEBI" id="CHEBI:57705"/>
    </ligand>
</feature>
<proteinExistence type="inferred from homology"/>
<dbReference type="PANTHER" id="PTHR43584">
    <property type="entry name" value="NUCLEOTIDYL TRANSFERASE"/>
    <property type="match status" value="1"/>
</dbReference>
<feature type="binding site" evidence="18">
    <location>
        <position position="25"/>
    </location>
    <ligand>
        <name>UDP-N-acetyl-alpha-D-glucosamine</name>
        <dbReference type="ChEBI" id="CHEBI:57705"/>
    </ligand>
</feature>
<comment type="cofactor">
    <cofactor evidence="18">
        <name>Mg(2+)</name>
        <dbReference type="ChEBI" id="CHEBI:18420"/>
    </cofactor>
    <text evidence="18">Binds 1 Mg(2+) ion per subunit.</text>
</comment>
<dbReference type="SUPFAM" id="SSF51161">
    <property type="entry name" value="Trimeric LpxA-like enzymes"/>
    <property type="match status" value="1"/>
</dbReference>
<evidence type="ECO:0000256" key="2">
    <source>
        <dbReference type="ARBA" id="ARBA00007707"/>
    </source>
</evidence>
<keyword evidence="11 18" id="KW-0573">Peptidoglycan synthesis</keyword>
<dbReference type="InterPro" id="IPR005882">
    <property type="entry name" value="Bifunctional_GlmU"/>
</dbReference>
<comment type="subcellular location">
    <subcellularLocation>
        <location evidence="1 18">Cytoplasm</location>
    </subcellularLocation>
</comment>
<dbReference type="InterPro" id="IPR050065">
    <property type="entry name" value="GlmU-like"/>
</dbReference>
<comment type="caution">
    <text evidence="20">The sequence shown here is derived from an EMBL/GenBank/DDBJ whole genome shotgun (WGS) entry which is preliminary data.</text>
</comment>
<feature type="region of interest" description="N-acetyltransferase" evidence="18">
    <location>
        <begin position="256"/>
        <end position="452"/>
    </location>
</feature>
<comment type="pathway">
    <text evidence="18">Bacterial outer membrane biogenesis; LPS lipid A biosynthesis.</text>
</comment>
<dbReference type="SUPFAM" id="SSF53448">
    <property type="entry name" value="Nucleotide-diphospho-sugar transferases"/>
    <property type="match status" value="1"/>
</dbReference>
<reference evidence="21" key="1">
    <citation type="journal article" date="2019" name="Int. J. Syst. Evol. Microbiol.">
        <title>The Global Catalogue of Microorganisms (GCM) 10K type strain sequencing project: providing services to taxonomists for standard genome sequencing and annotation.</title>
        <authorList>
            <consortium name="The Broad Institute Genomics Platform"/>
            <consortium name="The Broad Institute Genome Sequencing Center for Infectious Disease"/>
            <person name="Wu L."/>
            <person name="Ma J."/>
        </authorList>
    </citation>
    <scope>NUCLEOTIDE SEQUENCE [LARGE SCALE GENOMIC DNA]</scope>
    <source>
        <strain evidence="21">CCUG 61697</strain>
    </source>
</reference>
<dbReference type="CDD" id="cd02540">
    <property type="entry name" value="GT2_GlmU_N_bac"/>
    <property type="match status" value="1"/>
</dbReference>
<feature type="binding site" evidence="18">
    <location>
        <position position="368"/>
    </location>
    <ligand>
        <name>acetyl-CoA</name>
        <dbReference type="ChEBI" id="CHEBI:57288"/>
    </ligand>
</feature>
<feature type="binding site" evidence="18">
    <location>
        <position position="159"/>
    </location>
    <ligand>
        <name>UDP-N-acetyl-alpha-D-glucosamine</name>
        <dbReference type="ChEBI" id="CHEBI:57705"/>
    </ligand>
</feature>
<keyword evidence="6 18" id="KW-0548">Nucleotidyltransferase</keyword>
<gene>
    <name evidence="18 20" type="primary">glmU</name>
    <name evidence="20" type="ORF">ACFQ2F_09900</name>
</gene>
<evidence type="ECO:0000256" key="15">
    <source>
        <dbReference type="ARBA" id="ARBA00048247"/>
    </source>
</evidence>
<keyword evidence="5 18" id="KW-0808">Transferase</keyword>
<evidence type="ECO:0000256" key="12">
    <source>
        <dbReference type="ARBA" id="ARBA00023268"/>
    </source>
</evidence>
<dbReference type="EC" id="2.3.1.157" evidence="18"/>
<dbReference type="EMBL" id="JBHTJO010000001">
    <property type="protein sequence ID" value="MFD0987407.1"/>
    <property type="molecule type" value="Genomic_DNA"/>
</dbReference>
<evidence type="ECO:0000256" key="10">
    <source>
        <dbReference type="ARBA" id="ARBA00022960"/>
    </source>
</evidence>
<dbReference type="InterPro" id="IPR011004">
    <property type="entry name" value="Trimer_LpxA-like_sf"/>
</dbReference>
<feature type="binding site" evidence="18">
    <location>
        <position position="174"/>
    </location>
    <ligand>
        <name>UDP-N-acetyl-alpha-D-glucosamine</name>
        <dbReference type="ChEBI" id="CHEBI:57705"/>
    </ligand>
</feature>
<keyword evidence="13 18" id="KW-0012">Acyltransferase</keyword>
<evidence type="ECO:0000256" key="11">
    <source>
        <dbReference type="ARBA" id="ARBA00022984"/>
    </source>
</evidence>
<keyword evidence="12 18" id="KW-0511">Multifunctional enzyme</keyword>
<comment type="similarity">
    <text evidence="3 18">In the N-terminal section; belongs to the N-acetylglucosamine-1-phosphate uridyltransferase family.</text>
</comment>
<dbReference type="InterPro" id="IPR018357">
    <property type="entry name" value="Hexapep_transf_CS"/>
</dbReference>
<comment type="pathway">
    <text evidence="18">Nucleotide-sugar biosynthesis; UDP-N-acetyl-alpha-D-glucosamine biosynthesis; UDP-N-acetyl-alpha-D-glucosamine from N-acetyl-alpha-D-glucosamine 1-phosphate: step 1/1.</text>
</comment>
<comment type="function">
    <text evidence="17 18">Catalyzes the last two sequential reactions in the de novo biosynthetic pathway for UDP-N-acetylglucosamine (UDP-GlcNAc). The C-terminal domain catalyzes the transfer of acetyl group from acetyl coenzyme A to glucosamine-1-phosphate (GlcN-1-P) to produce N-acetylglucosamine-1-phosphate (GlcNAc-1-P), which is converted into UDP-GlcNAc by the transfer of uridine 5-monophosphate (from uridine 5-triphosphate), a reaction catalyzed by the N-terminal domain.</text>
</comment>
<evidence type="ECO:0000256" key="13">
    <source>
        <dbReference type="ARBA" id="ARBA00023315"/>
    </source>
</evidence>
<evidence type="ECO:0000313" key="21">
    <source>
        <dbReference type="Proteomes" id="UP001597102"/>
    </source>
</evidence>
<evidence type="ECO:0000256" key="18">
    <source>
        <dbReference type="HAMAP-Rule" id="MF_01631"/>
    </source>
</evidence>
<dbReference type="RefSeq" id="WP_379089315.1">
    <property type="nucleotide sequence ID" value="NZ_JBHTJO010000001.1"/>
</dbReference>
<dbReference type="InterPro" id="IPR029044">
    <property type="entry name" value="Nucleotide-diphossugar_trans"/>
</dbReference>
<evidence type="ECO:0000256" key="6">
    <source>
        <dbReference type="ARBA" id="ARBA00022695"/>
    </source>
</evidence>
<feature type="binding site" evidence="18">
    <location>
        <position position="411"/>
    </location>
    <ligand>
        <name>acetyl-CoA</name>
        <dbReference type="ChEBI" id="CHEBI:57288"/>
    </ligand>
</feature>
<feature type="binding site" evidence="18">
    <location>
        <position position="232"/>
    </location>
    <ligand>
        <name>Mg(2+)</name>
        <dbReference type="ChEBI" id="CHEBI:18420"/>
    </ligand>
</feature>
<evidence type="ECO:0000256" key="4">
    <source>
        <dbReference type="ARBA" id="ARBA00022490"/>
    </source>
</evidence>
<feature type="binding site" evidence="18">
    <location>
        <position position="78"/>
    </location>
    <ligand>
        <name>UDP-N-acetyl-alpha-D-glucosamine</name>
        <dbReference type="ChEBI" id="CHEBI:57705"/>
    </ligand>
</feature>
<organism evidence="20 21">
    <name type="scientific">Methyloligella solikamskensis</name>
    <dbReference type="NCBI Taxonomy" id="1177756"/>
    <lineage>
        <taxon>Bacteria</taxon>
        <taxon>Pseudomonadati</taxon>
        <taxon>Pseudomonadota</taxon>
        <taxon>Alphaproteobacteria</taxon>
        <taxon>Hyphomicrobiales</taxon>
        <taxon>Hyphomicrobiaceae</taxon>
        <taxon>Methyloligella</taxon>
    </lineage>
</organism>
<feature type="binding site" evidence="18">
    <location>
        <begin position="374"/>
        <end position="375"/>
    </location>
    <ligand>
        <name>acetyl-CoA</name>
        <dbReference type="ChEBI" id="CHEBI:57288"/>
    </ligand>
</feature>
<accession>A0ABW3JDB4</accession>
<feature type="binding site" evidence="18">
    <location>
        <position position="144"/>
    </location>
    <ligand>
        <name>UDP-N-acetyl-alpha-D-glucosamine</name>
        <dbReference type="ChEBI" id="CHEBI:57705"/>
    </ligand>
</feature>
<evidence type="ECO:0000256" key="8">
    <source>
        <dbReference type="ARBA" id="ARBA00022737"/>
    </source>
</evidence>
<dbReference type="EC" id="2.7.7.23" evidence="18"/>
<feature type="binding site" evidence="18">
    <location>
        <position position="393"/>
    </location>
    <ligand>
        <name>acetyl-CoA</name>
        <dbReference type="ChEBI" id="CHEBI:57288"/>
    </ligand>
</feature>
<feature type="binding site" evidence="18">
    <location>
        <position position="321"/>
    </location>
    <ligand>
        <name>UDP-N-acetyl-alpha-D-glucosamine</name>
        <dbReference type="ChEBI" id="CHEBI:57705"/>
    </ligand>
</feature>
<dbReference type="Gene3D" id="2.160.10.10">
    <property type="entry name" value="Hexapeptide repeat proteins"/>
    <property type="match status" value="1"/>
</dbReference>
<keyword evidence="7 18" id="KW-0479">Metal-binding</keyword>
<comment type="pathway">
    <text evidence="18">Nucleotide-sugar biosynthesis; UDP-N-acetyl-alpha-D-glucosamine biosynthesis; N-acetyl-alpha-D-glucosamine 1-phosphate from alpha-D-glucosamine 6-phosphate (route II): step 2/2.</text>
</comment>
<feature type="binding site" evidence="18">
    <location>
        <position position="108"/>
    </location>
    <ligand>
        <name>Mg(2+)</name>
        <dbReference type="ChEBI" id="CHEBI:18420"/>
    </ligand>
</feature>
<dbReference type="CDD" id="cd03353">
    <property type="entry name" value="LbH_GlmU_C"/>
    <property type="match status" value="1"/>
</dbReference>
<keyword evidence="21" id="KW-1185">Reference proteome</keyword>